<accession>A0A059JF09</accession>
<dbReference type="Gene3D" id="1.10.10.60">
    <property type="entry name" value="Homeodomain-like"/>
    <property type="match status" value="1"/>
</dbReference>
<feature type="domain" description="PHD-type" evidence="7">
    <location>
        <begin position="1122"/>
        <end position="1172"/>
    </location>
</feature>
<dbReference type="PROSITE" id="PS51156">
    <property type="entry name" value="ELM2"/>
    <property type="match status" value="1"/>
</dbReference>
<dbReference type="SMART" id="SM00439">
    <property type="entry name" value="BAH"/>
    <property type="match status" value="1"/>
</dbReference>
<keyword evidence="3" id="KW-0862">Zinc</keyword>
<dbReference type="Pfam" id="PF13831">
    <property type="entry name" value="PHD_2"/>
    <property type="match status" value="1"/>
</dbReference>
<feature type="compositionally biased region" description="Basic residues" evidence="6">
    <location>
        <begin position="1048"/>
        <end position="1059"/>
    </location>
</feature>
<dbReference type="InterPro" id="IPR001025">
    <property type="entry name" value="BAH_dom"/>
</dbReference>
<feature type="compositionally biased region" description="Low complexity" evidence="6">
    <location>
        <begin position="181"/>
        <end position="192"/>
    </location>
</feature>
<evidence type="ECO:0000259" key="10">
    <source>
        <dbReference type="PROSITE" id="PS51805"/>
    </source>
</evidence>
<feature type="compositionally biased region" description="Low complexity" evidence="6">
    <location>
        <begin position="1827"/>
        <end position="1843"/>
    </location>
</feature>
<feature type="compositionally biased region" description="Low complexity" evidence="6">
    <location>
        <begin position="1872"/>
        <end position="1885"/>
    </location>
</feature>
<feature type="domain" description="PHD-type" evidence="10">
    <location>
        <begin position="1230"/>
        <end position="1347"/>
    </location>
</feature>
<dbReference type="InterPro" id="IPR011011">
    <property type="entry name" value="Znf_FYVE_PHD"/>
</dbReference>
<dbReference type="CDD" id="cd04710">
    <property type="entry name" value="BAH_fungalPHD"/>
    <property type="match status" value="1"/>
</dbReference>
<feature type="compositionally biased region" description="Basic and acidic residues" evidence="6">
    <location>
        <begin position="193"/>
        <end position="202"/>
    </location>
</feature>
<keyword evidence="12" id="KW-1185">Reference proteome</keyword>
<feature type="compositionally biased region" description="Polar residues" evidence="6">
    <location>
        <begin position="160"/>
        <end position="171"/>
    </location>
</feature>
<dbReference type="InterPro" id="IPR013083">
    <property type="entry name" value="Znf_RING/FYVE/PHD"/>
</dbReference>
<dbReference type="PROSITE" id="PS51038">
    <property type="entry name" value="BAH"/>
    <property type="match status" value="1"/>
</dbReference>
<comment type="caution">
    <text evidence="11">The sequence shown here is derived from an EMBL/GenBank/DDBJ whole genome shotgun (WGS) entry which is preliminary data.</text>
</comment>
<dbReference type="PROSITE" id="PS50016">
    <property type="entry name" value="ZF_PHD_2"/>
    <property type="match status" value="1"/>
</dbReference>
<dbReference type="CDD" id="cd15571">
    <property type="entry name" value="ePHD"/>
    <property type="match status" value="1"/>
</dbReference>
<evidence type="ECO:0000256" key="3">
    <source>
        <dbReference type="ARBA" id="ARBA00022833"/>
    </source>
</evidence>
<feature type="compositionally biased region" description="Basic residues" evidence="6">
    <location>
        <begin position="1689"/>
        <end position="1720"/>
    </location>
</feature>
<dbReference type="HOGENOM" id="CLU_001514_0_0_1"/>
<feature type="compositionally biased region" description="Pro residues" evidence="6">
    <location>
        <begin position="1758"/>
        <end position="1802"/>
    </location>
</feature>
<dbReference type="InterPro" id="IPR019787">
    <property type="entry name" value="Znf_PHD-finger"/>
</dbReference>
<feature type="region of interest" description="Disordered" evidence="6">
    <location>
        <begin position="1429"/>
        <end position="1470"/>
    </location>
</feature>
<dbReference type="InterPro" id="IPR043151">
    <property type="entry name" value="BAH_sf"/>
</dbReference>
<keyword evidence="4" id="KW-0539">Nucleus</keyword>
<evidence type="ECO:0008006" key="13">
    <source>
        <dbReference type="Google" id="ProtNLM"/>
    </source>
</evidence>
<dbReference type="Pfam" id="PF13832">
    <property type="entry name" value="zf-HC5HC2H_2"/>
    <property type="match status" value="1"/>
</dbReference>
<feature type="compositionally biased region" description="Polar residues" evidence="6">
    <location>
        <begin position="1859"/>
        <end position="1871"/>
    </location>
</feature>
<dbReference type="CDD" id="cd15497">
    <property type="entry name" value="PHD1_Snt2p_like"/>
    <property type="match status" value="1"/>
</dbReference>
<proteinExistence type="predicted"/>
<feature type="compositionally biased region" description="Basic and acidic residues" evidence="6">
    <location>
        <begin position="1628"/>
        <end position="1638"/>
    </location>
</feature>
<evidence type="ECO:0000256" key="6">
    <source>
        <dbReference type="SAM" id="MobiDB-lite"/>
    </source>
</evidence>
<feature type="compositionally biased region" description="Low complexity" evidence="6">
    <location>
        <begin position="561"/>
        <end position="571"/>
    </location>
</feature>
<dbReference type="InterPro" id="IPR034732">
    <property type="entry name" value="EPHD"/>
</dbReference>
<feature type="compositionally biased region" description="Low complexity" evidence="6">
    <location>
        <begin position="580"/>
        <end position="589"/>
    </location>
</feature>
<feature type="domain" description="ELM2" evidence="9">
    <location>
        <begin position="631"/>
        <end position="806"/>
    </location>
</feature>
<feature type="region of interest" description="Disordered" evidence="6">
    <location>
        <begin position="1"/>
        <end position="275"/>
    </location>
</feature>
<evidence type="ECO:0000313" key="12">
    <source>
        <dbReference type="Proteomes" id="UP000024533"/>
    </source>
</evidence>
<dbReference type="GO" id="GO:0048189">
    <property type="term" value="C:Lid2 complex"/>
    <property type="evidence" value="ECO:0007669"/>
    <property type="project" value="TreeGrafter"/>
</dbReference>
<dbReference type="PANTHER" id="PTHR47672">
    <property type="entry name" value="E3 UBIQUITIN-PROTEIN LIGASE SNT2"/>
    <property type="match status" value="1"/>
</dbReference>
<keyword evidence="1" id="KW-0479">Metal-binding</keyword>
<dbReference type="OMA" id="WVMDEPP"/>
<feature type="compositionally biased region" description="Low complexity" evidence="6">
    <location>
        <begin position="33"/>
        <end position="53"/>
    </location>
</feature>
<dbReference type="InterPro" id="IPR000949">
    <property type="entry name" value="ELM2_dom"/>
</dbReference>
<feature type="compositionally biased region" description="Pro residues" evidence="6">
    <location>
        <begin position="1109"/>
        <end position="1118"/>
    </location>
</feature>
<dbReference type="Gene3D" id="2.30.30.490">
    <property type="match status" value="1"/>
</dbReference>
<evidence type="ECO:0000256" key="5">
    <source>
        <dbReference type="PROSITE-ProRule" id="PRU00146"/>
    </source>
</evidence>
<feature type="compositionally biased region" description="Pro residues" evidence="6">
    <location>
        <begin position="1614"/>
        <end position="1627"/>
    </location>
</feature>
<feature type="region of interest" description="Disordered" evidence="6">
    <location>
        <begin position="1031"/>
        <end position="1118"/>
    </location>
</feature>
<feature type="compositionally biased region" description="Pro residues" evidence="6">
    <location>
        <begin position="1076"/>
        <end position="1085"/>
    </location>
</feature>
<dbReference type="Gene3D" id="3.30.40.10">
    <property type="entry name" value="Zinc/RING finger domain, C3HC4 (zinc finger)"/>
    <property type="match status" value="3"/>
</dbReference>
<dbReference type="InterPro" id="IPR009057">
    <property type="entry name" value="Homeodomain-like_sf"/>
</dbReference>
<dbReference type="EMBL" id="AOKY01000132">
    <property type="protein sequence ID" value="KDB26450.1"/>
    <property type="molecule type" value="Genomic_DNA"/>
</dbReference>
<dbReference type="SUPFAM" id="SSF57903">
    <property type="entry name" value="FYVE/PHD zinc finger"/>
    <property type="match status" value="2"/>
</dbReference>
<dbReference type="Proteomes" id="UP000024533">
    <property type="component" value="Unassembled WGS sequence"/>
</dbReference>
<feature type="compositionally biased region" description="Polar residues" evidence="6">
    <location>
        <begin position="234"/>
        <end position="249"/>
    </location>
</feature>
<sequence>MAAAAQHRGRDRDTSTTTATSKTTAPPPPPSPSSSSSAAAAAANTTAMAAAAADRSKDKDRGDMGEAVSSETASSATTPAPAPAPYSTRSRNRPRINYAEDTELDAELEQPLPPVSASAAAGAGAAGSAATSNSTAKGTPGRKPKDRDAAAQTTSSSASNTRIASPASNSERPPGMSTRRAAAAAASNGTAAARDKNSESHGHGASASTANTTTTTTTTTATTTTTTTASTSAIPGTSTFSANPNTVVVSSKKRKQPGSSTTVQNVVPANGAGHPSKRFIAAGSRNSEEAVTTSMMTFRSSRAMLRNGKLKADDGTLLAPNEIDHVYLICEPPGEPYYLARIMEFLPSKDNPSGPIESVRVNWYYRPRDIQRKTNDLRVVFASMHSDACPLTSLRGKCTIKHRTEIANWDQYMKAKDCFWFERMYDRYIHRYYDVIPTSHVINVPQHVKQVLDERWKYVLVEIGRRKELTSAVKTCKKCQQYAANNDSVDCAVCHNTYHMLCVRPVLQKKPARGFAWACGPCSRAQEKKLEARNTPMVGESRTNNDTEPELVEEEEEEQPPADADTAAATTQRSSPANEQQQQQQQQQQHALKPATAEQISQAKLWQFRYLGIHCRVEDALDYDDRIYPRASSRLGSRHQANVVPWYGHPVEYFKPAETKRKYVRSGPKKEVKLSKEALAAQEADRAERASRPKWVQEVPPGYIARGEDEPITVDGKKFHTAELQFKMPDASQLSSARGEDDAPGSHLSVEEREKFIDEYMDKAKEVATSKGIPEYSTNYLDKALALLYEENFNVEPALARLKTLHRYNDLKEPYLKPEEVKLFEAGVAKYGSELRSITKHVGTVKHRHIVRFYYMWKKTPKGRQIWGNYEDRKGKKLAKKADSAAKLLDDVADDYDDSAFDNDKALEKRRGFTCKFCNTRSSKRWRRAPAVPPGFTVPAEQSGKREKGNRLTVSLCQRCAVLWRKYGIHWEDPDEIAKRISQGGNKSWRRKYDEGLLSQLLTTSESDVRINQTTATIAASIGVHVTTEVVKETASNPPEPQQQQNQHHQHQQPAKKKTKTADKDANAANAVMADAPPPGPPPPQHQQQQQQQQTSSRKRAAEKVVQEVPPPLAPEPPRPKVLPCAVCKKMDPMGDQHLSCRDCRLTVHRDCYGIDASRPASKWVCDMCANDRNPTVSTSYECVLCPVTETEHELMEPPKTTHKKKSEREREKERLEREMVNEAIKLYRQRQEAAGKPMGPREPLKRTAGNNWVHVICAIWFPEIKFGSAKDLEPAEGIESIPQESFKDRCKICKTENGACVSCRASTCNARFHVGCAHQAGYNMGFDITPVKSTRKDVVSTATMGEETGVVVPAIWCPHHSVQTIVHEMGESKGSTEGNALQIYARTFKQADLTLTGTARKAAYVQHSSPSGAGKRAAAAAAAAAMTNGVGPSTSTTASPGQGQQQHDEVNGTGDAEQSSTGHGKDDIPKKCFRCQSVASPKWWRHAQPHQPPHQQQPVNGLGPLDLIRWPTSMHHANDTNGDISERIVYECHKCHLKKHHTPPTLTPVLAPLPPVSYGPPDRDREMGQTRLPEFHRNGYASSPHAQPVQAHGPGHVPPLAPLTHPHGAPEWRPGPPGPAPGPGPEYEQRPPPEYLHRKGISPAPNGVQLGPPPPPPPPFHQGPPPPPHAQGRMNGYPPPPPPALPHPHPHHQQHPHPHPHPHHQHQHHQHPHHQHAHHPPPFTNGGPPPPPPSLPPPHQYPYGPIAPHPSGANTPYPGPGPGPSTPGAGPGPAPGPGPMHFSPPPPPSRTPLPGSHPPRMFPVDRPVQPKPNLSSPSAPRRSLDPHQPQPLQSQSQADPSPTAGPIATPSRPRSESMGRQGSMGSMQPQSAPTSGSAASASPSLKNLLL</sequence>
<dbReference type="Pfam" id="PF00628">
    <property type="entry name" value="PHD"/>
    <property type="match status" value="1"/>
</dbReference>
<dbReference type="CDD" id="cd15489">
    <property type="entry name" value="PHD_SF"/>
    <property type="match status" value="1"/>
</dbReference>
<feature type="compositionally biased region" description="Polar residues" evidence="6">
    <location>
        <begin position="1431"/>
        <end position="1446"/>
    </location>
</feature>
<feature type="compositionally biased region" description="Pro residues" evidence="6">
    <location>
        <begin position="1678"/>
        <end position="1688"/>
    </location>
</feature>
<dbReference type="InterPro" id="IPR029617">
    <property type="entry name" value="Snt2"/>
</dbReference>
<dbReference type="GO" id="GO:0008270">
    <property type="term" value="F:zinc ion binding"/>
    <property type="evidence" value="ECO:0007669"/>
    <property type="project" value="UniProtKB-KW"/>
</dbReference>
<evidence type="ECO:0000259" key="9">
    <source>
        <dbReference type="PROSITE" id="PS51156"/>
    </source>
</evidence>
<feature type="region of interest" description="Disordered" evidence="6">
    <location>
        <begin position="1576"/>
        <end position="1891"/>
    </location>
</feature>
<keyword evidence="2 5" id="KW-0863">Zinc-finger</keyword>
<evidence type="ECO:0000313" key="11">
    <source>
        <dbReference type="EMBL" id="KDB26450.1"/>
    </source>
</evidence>
<evidence type="ECO:0000259" key="7">
    <source>
        <dbReference type="PROSITE" id="PS50016"/>
    </source>
</evidence>
<reference evidence="11 12" key="1">
    <citation type="submission" date="2014-02" db="EMBL/GenBank/DDBJ databases">
        <title>The Genome Sequence of Trichophyton interdigitale MR816.</title>
        <authorList>
            <consortium name="The Broad Institute Genomics Platform"/>
            <person name="Cuomo C.A."/>
            <person name="White T.C."/>
            <person name="Graser Y."/>
            <person name="Martinez-Rossi N."/>
            <person name="Heitman J."/>
            <person name="Young S.K."/>
            <person name="Zeng Q."/>
            <person name="Gargeya S."/>
            <person name="Abouelleil A."/>
            <person name="Alvarado L."/>
            <person name="Chapman S.B."/>
            <person name="Gainer-Dewar J."/>
            <person name="Goldberg J."/>
            <person name="Griggs A."/>
            <person name="Gujja S."/>
            <person name="Hansen M."/>
            <person name="Howarth C."/>
            <person name="Imamovic A."/>
            <person name="Larimer J."/>
            <person name="Martinez D."/>
            <person name="Murphy C."/>
            <person name="Pearson M.D."/>
            <person name="Persinoti G."/>
            <person name="Poon T."/>
            <person name="Priest M."/>
            <person name="Roberts A.D."/>
            <person name="Saif S."/>
            <person name="Shea T.D."/>
            <person name="Sykes S.N."/>
            <person name="Wortman J."/>
            <person name="Nusbaum C."/>
            <person name="Birren B."/>
        </authorList>
    </citation>
    <scope>NUCLEOTIDE SEQUENCE [LARGE SCALE GENOMIC DNA]</scope>
    <source>
        <strain evidence="11 12">MR816</strain>
    </source>
</reference>
<dbReference type="GO" id="GO:0003682">
    <property type="term" value="F:chromatin binding"/>
    <property type="evidence" value="ECO:0007669"/>
    <property type="project" value="InterPro"/>
</dbReference>
<feature type="compositionally biased region" description="Low complexity" evidence="6">
    <location>
        <begin position="116"/>
        <end position="139"/>
    </location>
</feature>
<dbReference type="InterPro" id="IPR001965">
    <property type="entry name" value="Znf_PHD"/>
</dbReference>
<organism evidence="11 12">
    <name type="scientific">Trichophyton interdigitale (strain MR816)</name>
    <dbReference type="NCBI Taxonomy" id="1215338"/>
    <lineage>
        <taxon>Eukaryota</taxon>
        <taxon>Fungi</taxon>
        <taxon>Dikarya</taxon>
        <taxon>Ascomycota</taxon>
        <taxon>Pezizomycotina</taxon>
        <taxon>Eurotiomycetes</taxon>
        <taxon>Eurotiomycetidae</taxon>
        <taxon>Onygenales</taxon>
        <taxon>Arthrodermataceae</taxon>
        <taxon>Trichophyton</taxon>
    </lineage>
</organism>
<feature type="compositionally biased region" description="Polar residues" evidence="6">
    <location>
        <begin position="257"/>
        <end position="267"/>
    </location>
</feature>
<feature type="compositionally biased region" description="Low complexity" evidence="6">
    <location>
        <begin position="67"/>
        <end position="89"/>
    </location>
</feature>
<dbReference type="STRING" id="1215338.A0A059JF09"/>
<evidence type="ECO:0000256" key="4">
    <source>
        <dbReference type="ARBA" id="ARBA00023242"/>
    </source>
</evidence>
<feature type="compositionally biased region" description="Basic and acidic residues" evidence="6">
    <location>
        <begin position="1207"/>
        <end position="1216"/>
    </location>
</feature>
<dbReference type="SMART" id="SM00249">
    <property type="entry name" value="PHD"/>
    <property type="match status" value="3"/>
</dbReference>
<dbReference type="PROSITE" id="PS51805">
    <property type="entry name" value="EPHD"/>
    <property type="match status" value="1"/>
</dbReference>
<feature type="domain" description="BAH" evidence="8">
    <location>
        <begin position="318"/>
        <end position="436"/>
    </location>
</feature>
<name>A0A059JF09_TRIIM</name>
<dbReference type="SUPFAM" id="SSF46689">
    <property type="entry name" value="Homeodomain-like"/>
    <property type="match status" value="1"/>
</dbReference>
<dbReference type="GO" id="GO:0036205">
    <property type="term" value="P:histone catabolic process"/>
    <property type="evidence" value="ECO:0007669"/>
    <property type="project" value="TreeGrafter"/>
</dbReference>
<feature type="compositionally biased region" description="Pro residues" evidence="6">
    <location>
        <begin position="1652"/>
        <end position="1670"/>
    </location>
</feature>
<evidence type="ECO:0000256" key="2">
    <source>
        <dbReference type="ARBA" id="ARBA00022771"/>
    </source>
</evidence>
<dbReference type="Pfam" id="PF01426">
    <property type="entry name" value="BAH"/>
    <property type="match status" value="1"/>
</dbReference>
<evidence type="ECO:0000256" key="1">
    <source>
        <dbReference type="ARBA" id="ARBA00022723"/>
    </source>
</evidence>
<feature type="region of interest" description="Disordered" evidence="6">
    <location>
        <begin position="530"/>
        <end position="595"/>
    </location>
</feature>
<feature type="compositionally biased region" description="Basic and acidic residues" evidence="6">
    <location>
        <begin position="54"/>
        <end position="64"/>
    </location>
</feature>
<dbReference type="FunFam" id="3.30.40.10:FF:000899">
    <property type="entry name" value="PHD finger and BAH domain-containing protein"/>
    <property type="match status" value="1"/>
</dbReference>
<feature type="compositionally biased region" description="Low complexity" evidence="6">
    <location>
        <begin position="150"/>
        <end position="159"/>
    </location>
</feature>
<feature type="region of interest" description="Disordered" evidence="6">
    <location>
        <begin position="1195"/>
        <end position="1216"/>
    </location>
</feature>
<feature type="compositionally biased region" description="Low complexity" evidence="6">
    <location>
        <begin position="205"/>
        <end position="233"/>
    </location>
</feature>
<dbReference type="PANTHER" id="PTHR47672:SF1">
    <property type="entry name" value="E3 UBIQUITIN-PROTEIN LIGASE SNT2"/>
    <property type="match status" value="1"/>
</dbReference>
<protein>
    <recommendedName>
        <fullName evidence="13">PHD finger and BAH domain-containing protein</fullName>
    </recommendedName>
</protein>
<dbReference type="GO" id="GO:0004842">
    <property type="term" value="F:ubiquitin-protein transferase activity"/>
    <property type="evidence" value="ECO:0007669"/>
    <property type="project" value="TreeGrafter"/>
</dbReference>
<dbReference type="OrthoDB" id="336088at2759"/>
<dbReference type="FunFam" id="2.30.30.490:FF:000018">
    <property type="entry name" value="Lid2 complex component snt2"/>
    <property type="match status" value="1"/>
</dbReference>
<gene>
    <name evidence="11" type="ORF">H109_01742</name>
</gene>
<feature type="compositionally biased region" description="Acidic residues" evidence="6">
    <location>
        <begin position="547"/>
        <end position="560"/>
    </location>
</feature>
<feature type="compositionally biased region" description="Pro residues" evidence="6">
    <location>
        <begin position="1721"/>
        <end position="1749"/>
    </location>
</feature>
<feature type="compositionally biased region" description="Low complexity" evidence="6">
    <location>
        <begin position="15"/>
        <end position="24"/>
    </location>
</feature>
<evidence type="ECO:0000259" key="8">
    <source>
        <dbReference type="PROSITE" id="PS51038"/>
    </source>
</evidence>